<proteinExistence type="predicted"/>
<dbReference type="SUPFAM" id="SSF54523">
    <property type="entry name" value="Pili subunits"/>
    <property type="match status" value="1"/>
</dbReference>
<dbReference type="InterPro" id="IPR031982">
    <property type="entry name" value="PilE-like"/>
</dbReference>
<dbReference type="GO" id="GO:0015627">
    <property type="term" value="C:type II protein secretion system complex"/>
    <property type="evidence" value="ECO:0007669"/>
    <property type="project" value="InterPro"/>
</dbReference>
<dbReference type="AlphaFoldDB" id="A0A1Y6C4X3"/>
<evidence type="ECO:0000256" key="1">
    <source>
        <dbReference type="ARBA" id="ARBA00022481"/>
    </source>
</evidence>
<dbReference type="InterPro" id="IPR012902">
    <property type="entry name" value="N_methyl_site"/>
</dbReference>
<name>A0A1Y6C4X3_9NEIS</name>
<keyword evidence="2" id="KW-0812">Transmembrane</keyword>
<dbReference type="PANTHER" id="PTHR30093:SF47">
    <property type="entry name" value="TYPE IV PILUS NON-CORE MINOR PILIN PILE"/>
    <property type="match status" value="1"/>
</dbReference>
<sequence length="140" mass="15097">MRKAWAGFTLIELLIAIVVVAILMSLAVPAYQDYVRRSRINAALAQLSQTRVSLEQYYADNRSYAASGTTCGATPSSVDYFTLACTASGSTGYTLSATGATVMAGYDYSLDQSNSKTTSKYKGTTYSPVKACWYIKGDEC</sequence>
<gene>
    <name evidence="3" type="ORF">SAMN02745746_03138</name>
</gene>
<dbReference type="Gene3D" id="3.30.700.10">
    <property type="entry name" value="Glycoprotein, Type 4 Pilin"/>
    <property type="match status" value="1"/>
</dbReference>
<feature type="transmembrane region" description="Helical" evidence="2">
    <location>
        <begin position="6"/>
        <end position="31"/>
    </location>
</feature>
<keyword evidence="2" id="KW-1133">Transmembrane helix</keyword>
<dbReference type="NCBIfam" id="TIGR02532">
    <property type="entry name" value="IV_pilin_GFxxxE"/>
    <property type="match status" value="1"/>
</dbReference>
<evidence type="ECO:0000313" key="4">
    <source>
        <dbReference type="Proteomes" id="UP000192920"/>
    </source>
</evidence>
<dbReference type="PROSITE" id="PS00409">
    <property type="entry name" value="PROKAR_NTER_METHYL"/>
    <property type="match status" value="1"/>
</dbReference>
<dbReference type="GO" id="GO:0015628">
    <property type="term" value="P:protein secretion by the type II secretion system"/>
    <property type="evidence" value="ECO:0007669"/>
    <property type="project" value="InterPro"/>
</dbReference>
<dbReference type="RefSeq" id="WP_085277254.1">
    <property type="nucleotide sequence ID" value="NZ_FXAG01000019.1"/>
</dbReference>
<dbReference type="Pfam" id="PF16732">
    <property type="entry name" value="ComP_DUS"/>
    <property type="match status" value="1"/>
</dbReference>
<keyword evidence="4" id="KW-1185">Reference proteome</keyword>
<dbReference type="PRINTS" id="PR00813">
    <property type="entry name" value="BCTERIALGSPG"/>
</dbReference>
<dbReference type="EMBL" id="FXAG01000019">
    <property type="protein sequence ID" value="SMF41963.1"/>
    <property type="molecule type" value="Genomic_DNA"/>
</dbReference>
<protein>
    <submittedName>
        <fullName evidence="3">Type IV pilus assembly protein PilE</fullName>
    </submittedName>
</protein>
<accession>A0A1Y6C4X3</accession>
<reference evidence="4" key="1">
    <citation type="submission" date="2017-04" db="EMBL/GenBank/DDBJ databases">
        <authorList>
            <person name="Varghese N."/>
            <person name="Submissions S."/>
        </authorList>
    </citation>
    <scope>NUCLEOTIDE SEQUENCE [LARGE SCALE GENOMIC DNA]</scope>
    <source>
        <strain evidence="4">DSM 22618</strain>
    </source>
</reference>
<dbReference type="PANTHER" id="PTHR30093">
    <property type="entry name" value="GENERAL SECRETION PATHWAY PROTEIN G"/>
    <property type="match status" value="1"/>
</dbReference>
<keyword evidence="1" id="KW-0488">Methylation</keyword>
<dbReference type="Pfam" id="PF07963">
    <property type="entry name" value="N_methyl"/>
    <property type="match status" value="1"/>
</dbReference>
<keyword evidence="2" id="KW-0472">Membrane</keyword>
<dbReference type="InterPro" id="IPR045584">
    <property type="entry name" value="Pilin-like"/>
</dbReference>
<dbReference type="GO" id="GO:0043683">
    <property type="term" value="P:type IV pilus assembly"/>
    <property type="evidence" value="ECO:0007669"/>
    <property type="project" value="InterPro"/>
</dbReference>
<evidence type="ECO:0000313" key="3">
    <source>
        <dbReference type="EMBL" id="SMF41963.1"/>
    </source>
</evidence>
<dbReference type="Proteomes" id="UP000192920">
    <property type="component" value="Unassembled WGS sequence"/>
</dbReference>
<organism evidence="3 4">
    <name type="scientific">Pseudogulbenkiania subflava DSM 22618</name>
    <dbReference type="NCBI Taxonomy" id="1123014"/>
    <lineage>
        <taxon>Bacteria</taxon>
        <taxon>Pseudomonadati</taxon>
        <taxon>Pseudomonadota</taxon>
        <taxon>Betaproteobacteria</taxon>
        <taxon>Neisseriales</taxon>
        <taxon>Chromobacteriaceae</taxon>
        <taxon>Pseudogulbenkiania</taxon>
    </lineage>
</organism>
<evidence type="ECO:0000256" key="2">
    <source>
        <dbReference type="SAM" id="Phobius"/>
    </source>
</evidence>
<dbReference type="STRING" id="1123014.SAMN02745746_03138"/>
<dbReference type="InterPro" id="IPR000983">
    <property type="entry name" value="Bac_GSPG_pilin"/>
</dbReference>